<feature type="transmembrane region" description="Helical" evidence="1">
    <location>
        <begin position="156"/>
        <end position="176"/>
    </location>
</feature>
<protein>
    <recommendedName>
        <fullName evidence="4">DUF2207 domain-containing protein</fullName>
    </recommendedName>
</protein>
<accession>A0ABY2BP58</accession>
<dbReference type="RefSeq" id="WP_132190129.1">
    <property type="nucleotide sequence ID" value="NZ_SLWM01000003.1"/>
</dbReference>
<evidence type="ECO:0000313" key="2">
    <source>
        <dbReference type="EMBL" id="TCO27413.1"/>
    </source>
</evidence>
<evidence type="ECO:0008006" key="4">
    <source>
        <dbReference type="Google" id="ProtNLM"/>
    </source>
</evidence>
<reference evidence="2 3" key="1">
    <citation type="journal article" date="2015" name="Stand. Genomic Sci.">
        <title>Genomic Encyclopedia of Bacterial and Archaeal Type Strains, Phase III: the genomes of soil and plant-associated and newly described type strains.</title>
        <authorList>
            <person name="Whitman W.B."/>
            <person name="Woyke T."/>
            <person name="Klenk H.P."/>
            <person name="Zhou Y."/>
            <person name="Lilburn T.G."/>
            <person name="Beck B.J."/>
            <person name="De Vos P."/>
            <person name="Vandamme P."/>
            <person name="Eisen J.A."/>
            <person name="Garrity G."/>
            <person name="Hugenholtz P."/>
            <person name="Kyrpides N.C."/>
        </authorList>
    </citation>
    <scope>NUCLEOTIDE SEQUENCE [LARGE SCALE GENOMIC DNA]</scope>
    <source>
        <strain evidence="2 3">VKM Ac-2538</strain>
    </source>
</reference>
<proteinExistence type="predicted"/>
<evidence type="ECO:0000313" key="3">
    <source>
        <dbReference type="Proteomes" id="UP000295818"/>
    </source>
</evidence>
<keyword evidence="3" id="KW-1185">Reference proteome</keyword>
<dbReference type="EMBL" id="SLWM01000003">
    <property type="protein sequence ID" value="TCO27413.1"/>
    <property type="molecule type" value="Genomic_DNA"/>
</dbReference>
<keyword evidence="1" id="KW-1133">Transmembrane helix</keyword>
<sequence>MALNWLFGPRVVDLGPGILQIRSLRLDQDTIRDAVALMKERTGDAGLYYIGNDGNPTEFDISRLGTAADWETRRLMLRGGPGHSWFGVDFRHGEQPSITFTDPAQKHIASEVADVLLAEGTPRPRWKPLTTRLPILAAGGALVSWAWFLVDQRPPISIGISGTLIAVLSTVTGWDLQERLQRRVGYGFPGHRIRAMSRQEIRNRRADRHADLKVAAITLPIGAVLAAAAIWVFGVY</sequence>
<comment type="caution">
    <text evidence="2">The sequence shown here is derived from an EMBL/GenBank/DDBJ whole genome shotgun (WGS) entry which is preliminary data.</text>
</comment>
<evidence type="ECO:0000256" key="1">
    <source>
        <dbReference type="SAM" id="Phobius"/>
    </source>
</evidence>
<organism evidence="2 3">
    <name type="scientific">Kribbella orskensis</name>
    <dbReference type="NCBI Taxonomy" id="2512216"/>
    <lineage>
        <taxon>Bacteria</taxon>
        <taxon>Bacillati</taxon>
        <taxon>Actinomycetota</taxon>
        <taxon>Actinomycetes</taxon>
        <taxon>Propionibacteriales</taxon>
        <taxon>Kribbellaceae</taxon>
        <taxon>Kribbella</taxon>
    </lineage>
</organism>
<feature type="transmembrane region" description="Helical" evidence="1">
    <location>
        <begin position="133"/>
        <end position="150"/>
    </location>
</feature>
<keyword evidence="1" id="KW-0472">Membrane</keyword>
<gene>
    <name evidence="2" type="ORF">EV644_103110</name>
</gene>
<keyword evidence="1" id="KW-0812">Transmembrane</keyword>
<feature type="transmembrane region" description="Helical" evidence="1">
    <location>
        <begin position="212"/>
        <end position="233"/>
    </location>
</feature>
<dbReference type="Proteomes" id="UP000295818">
    <property type="component" value="Unassembled WGS sequence"/>
</dbReference>
<name>A0ABY2BP58_9ACTN</name>